<organism evidence="2">
    <name type="scientific">gut metagenome</name>
    <dbReference type="NCBI Taxonomy" id="749906"/>
    <lineage>
        <taxon>unclassified sequences</taxon>
        <taxon>metagenomes</taxon>
        <taxon>organismal metagenomes</taxon>
    </lineage>
</organism>
<dbReference type="EMBL" id="AMCI01002763">
    <property type="protein sequence ID" value="EJX01930.1"/>
    <property type="molecule type" value="Genomic_DNA"/>
</dbReference>
<dbReference type="AlphaFoldDB" id="J9GPL9"/>
<reference evidence="2" key="1">
    <citation type="journal article" date="2012" name="PLoS ONE">
        <title>Gene sets for utilization of primary and secondary nutrition supplies in the distal gut of endangered iberian lynx.</title>
        <authorList>
            <person name="Alcaide M."/>
            <person name="Messina E."/>
            <person name="Richter M."/>
            <person name="Bargiela R."/>
            <person name="Peplies J."/>
            <person name="Huws S.A."/>
            <person name="Newbold C.J."/>
            <person name="Golyshin P.N."/>
            <person name="Simon M.A."/>
            <person name="Lopez G."/>
            <person name="Yakimov M.M."/>
            <person name="Ferrer M."/>
        </authorList>
    </citation>
    <scope>NUCLEOTIDE SEQUENCE</scope>
</reference>
<gene>
    <name evidence="2" type="ORF">EVA_09963</name>
</gene>
<name>J9GPL9_9ZZZZ</name>
<protein>
    <submittedName>
        <fullName evidence="2">LICD Protein Family</fullName>
    </submittedName>
</protein>
<feature type="domain" description="LicD/FKTN/FKRP nucleotidyltransferase" evidence="1">
    <location>
        <begin position="46"/>
        <end position="83"/>
    </location>
</feature>
<proteinExistence type="predicted"/>
<dbReference type="Pfam" id="PF04991">
    <property type="entry name" value="LicD"/>
    <property type="match status" value="1"/>
</dbReference>
<feature type="non-terminal residue" evidence="2">
    <location>
        <position position="1"/>
    </location>
</feature>
<accession>J9GPL9</accession>
<comment type="caution">
    <text evidence="2">The sequence shown here is derived from an EMBL/GenBank/DDBJ whole genome shotgun (WGS) entry which is preliminary data.</text>
</comment>
<evidence type="ECO:0000313" key="2">
    <source>
        <dbReference type="EMBL" id="EJX01930.1"/>
    </source>
</evidence>
<dbReference type="InterPro" id="IPR007074">
    <property type="entry name" value="LicD/FKTN/FKRP_NTP_transf"/>
</dbReference>
<evidence type="ECO:0000259" key="1">
    <source>
        <dbReference type="Pfam" id="PF04991"/>
    </source>
</evidence>
<sequence>YQLRSVVSSCFIRKHQGFLACYRDFEKLFRTPQPNAFAYACLSSFTSLTFPIDLFKETVYLNFEGLKVPAPAGYDAYLRILYGDTYMTPRQAPSLHGGMYVDVERSYREVLPRVRRVQSFPQRMFRMLTGKKEPRWFQELREL</sequence>
<dbReference type="GO" id="GO:0009100">
    <property type="term" value="P:glycoprotein metabolic process"/>
    <property type="evidence" value="ECO:0007669"/>
    <property type="project" value="UniProtKB-ARBA"/>
</dbReference>